<dbReference type="Proteomes" id="UP000256661">
    <property type="component" value="Unassembled WGS sequence"/>
</dbReference>
<dbReference type="RefSeq" id="WP_116021098.1">
    <property type="nucleotide sequence ID" value="NZ_QTTT01000001.1"/>
</dbReference>
<dbReference type="EMBL" id="QTTT01000001">
    <property type="protein sequence ID" value="REE95274.1"/>
    <property type="molecule type" value="Genomic_DNA"/>
</dbReference>
<protein>
    <submittedName>
        <fullName evidence="1">Uncharacterized protein</fullName>
    </submittedName>
</protein>
<evidence type="ECO:0000313" key="1">
    <source>
        <dbReference type="EMBL" id="REE95274.1"/>
    </source>
</evidence>
<name>A0A3D9SRN3_9ACTN</name>
<dbReference type="AlphaFoldDB" id="A0A3D9SRN3"/>
<proteinExistence type="predicted"/>
<reference evidence="1 2" key="1">
    <citation type="submission" date="2018-08" db="EMBL/GenBank/DDBJ databases">
        <title>Sequencing the genomes of 1000 actinobacteria strains.</title>
        <authorList>
            <person name="Klenk H.-P."/>
        </authorList>
    </citation>
    <scope>NUCLEOTIDE SEQUENCE [LARGE SCALE GENOMIC DNA]</scope>
    <source>
        <strain evidence="1 2">DSM 43927</strain>
    </source>
</reference>
<evidence type="ECO:0000313" key="2">
    <source>
        <dbReference type="Proteomes" id="UP000256661"/>
    </source>
</evidence>
<gene>
    <name evidence="1" type="ORF">DFJ69_0657</name>
</gene>
<accession>A0A3D9SRN3</accession>
<dbReference type="OrthoDB" id="3474885at2"/>
<organism evidence="1 2">
    <name type="scientific">Thermomonospora umbrina</name>
    <dbReference type="NCBI Taxonomy" id="111806"/>
    <lineage>
        <taxon>Bacteria</taxon>
        <taxon>Bacillati</taxon>
        <taxon>Actinomycetota</taxon>
        <taxon>Actinomycetes</taxon>
        <taxon>Streptosporangiales</taxon>
        <taxon>Thermomonosporaceae</taxon>
        <taxon>Thermomonospora</taxon>
    </lineage>
</organism>
<sequence length="121" mass="13335">MTGGPELYGFPPAARRPDLRWLGSDYVSVLVHDLTRGLLRQDPGTHVMGVRCEAAPDPNGPADRVGATRSPNVTFALQVFVQDGAGRPWMLRGRWSYVGRELGTRTACIDHYWRLLTSEGG</sequence>
<keyword evidence="2" id="KW-1185">Reference proteome</keyword>
<comment type="caution">
    <text evidence="1">The sequence shown here is derived from an EMBL/GenBank/DDBJ whole genome shotgun (WGS) entry which is preliminary data.</text>
</comment>